<evidence type="ECO:0000313" key="7">
    <source>
        <dbReference type="EMBL" id="SCZ68701.1"/>
    </source>
</evidence>
<keyword evidence="3 6" id="KW-0812">Transmembrane</keyword>
<dbReference type="CDD" id="cd06662">
    <property type="entry name" value="SURF1"/>
    <property type="match status" value="1"/>
</dbReference>
<dbReference type="GO" id="GO:0005886">
    <property type="term" value="C:plasma membrane"/>
    <property type="evidence" value="ECO:0007669"/>
    <property type="project" value="UniProtKB-SubCell"/>
</dbReference>
<dbReference type="Pfam" id="PF02104">
    <property type="entry name" value="SURF1"/>
    <property type="match status" value="1"/>
</dbReference>
<proteinExistence type="inferred from homology"/>
<dbReference type="EMBL" id="FMWG01000008">
    <property type="protein sequence ID" value="SCZ68701.1"/>
    <property type="molecule type" value="Genomic_DNA"/>
</dbReference>
<dbReference type="PANTHER" id="PTHR23427">
    <property type="entry name" value="SURFEIT LOCUS PROTEIN"/>
    <property type="match status" value="1"/>
</dbReference>
<feature type="transmembrane region" description="Helical" evidence="6">
    <location>
        <begin position="196"/>
        <end position="215"/>
    </location>
</feature>
<sequence>MRRTFFFLLTSGLGLVILLSLGVWQLQRLAWKEGILAEIEAKIAAAPTPLPHTPDPEADKYRPVEISGHFEPGEIHVITSIKGPGPGYRIIAAFQTDDGRRIMVERGFVPTRNKRMDRPLGAAKLIGNLHWPVEVDSFTPTPDTGTNVWYARDVVPMAETLQTDPILVIQRTDPASGLRLTPVGIDGIANDHLQYALTWFSLAFIWAAMTAYFLWRTRATSKGST</sequence>
<protein>
    <recommendedName>
        <fullName evidence="6">SURF1-like protein</fullName>
    </recommendedName>
</protein>
<evidence type="ECO:0000313" key="8">
    <source>
        <dbReference type="Proteomes" id="UP000198767"/>
    </source>
</evidence>
<evidence type="ECO:0000256" key="5">
    <source>
        <dbReference type="ARBA" id="ARBA00023136"/>
    </source>
</evidence>
<keyword evidence="8" id="KW-1185">Reference proteome</keyword>
<evidence type="ECO:0000256" key="2">
    <source>
        <dbReference type="ARBA" id="ARBA00007165"/>
    </source>
</evidence>
<name>A0A1G5R5K9_9RHOB</name>
<evidence type="ECO:0000256" key="6">
    <source>
        <dbReference type="RuleBase" id="RU363076"/>
    </source>
</evidence>
<dbReference type="PROSITE" id="PS50895">
    <property type="entry name" value="SURF1"/>
    <property type="match status" value="1"/>
</dbReference>
<dbReference type="Proteomes" id="UP000198767">
    <property type="component" value="Unassembled WGS sequence"/>
</dbReference>
<keyword evidence="5 6" id="KW-0472">Membrane</keyword>
<accession>A0A1G5R5K9</accession>
<evidence type="ECO:0000256" key="3">
    <source>
        <dbReference type="ARBA" id="ARBA00022692"/>
    </source>
</evidence>
<comment type="subcellular location">
    <subcellularLocation>
        <location evidence="6">Cell membrane</location>
        <topology evidence="6">Multi-pass membrane protein</topology>
    </subcellularLocation>
    <subcellularLocation>
        <location evidence="1">Membrane</location>
    </subcellularLocation>
</comment>
<evidence type="ECO:0000256" key="1">
    <source>
        <dbReference type="ARBA" id="ARBA00004370"/>
    </source>
</evidence>
<dbReference type="AlphaFoldDB" id="A0A1G5R5K9"/>
<dbReference type="RefSeq" id="WP_090219648.1">
    <property type="nucleotide sequence ID" value="NZ_FMWG01000008.1"/>
</dbReference>
<gene>
    <name evidence="7" type="ORF">SAMN04488118_10867</name>
</gene>
<dbReference type="OrthoDB" id="6079986at2"/>
<evidence type="ECO:0000256" key="4">
    <source>
        <dbReference type="ARBA" id="ARBA00022989"/>
    </source>
</evidence>
<dbReference type="STRING" id="1156985.SAMN04488118_10867"/>
<dbReference type="InterPro" id="IPR045214">
    <property type="entry name" value="Surf1/Surf4"/>
</dbReference>
<organism evidence="7 8">
    <name type="scientific">Epibacterium ulvae</name>
    <dbReference type="NCBI Taxonomy" id="1156985"/>
    <lineage>
        <taxon>Bacteria</taxon>
        <taxon>Pseudomonadati</taxon>
        <taxon>Pseudomonadota</taxon>
        <taxon>Alphaproteobacteria</taxon>
        <taxon>Rhodobacterales</taxon>
        <taxon>Roseobacteraceae</taxon>
        <taxon>Epibacterium</taxon>
    </lineage>
</organism>
<comment type="similarity">
    <text evidence="2 6">Belongs to the SURF1 family.</text>
</comment>
<keyword evidence="6" id="KW-1003">Cell membrane</keyword>
<keyword evidence="4 6" id="KW-1133">Transmembrane helix</keyword>
<reference evidence="7 8" key="1">
    <citation type="submission" date="2016-10" db="EMBL/GenBank/DDBJ databases">
        <authorList>
            <person name="de Groot N.N."/>
        </authorList>
    </citation>
    <scope>NUCLEOTIDE SEQUENCE [LARGE SCALE GENOMIC DNA]</scope>
    <source>
        <strain evidence="7 8">U95</strain>
    </source>
</reference>
<dbReference type="InterPro" id="IPR002994">
    <property type="entry name" value="Surf1/Shy1"/>
</dbReference>
<dbReference type="PANTHER" id="PTHR23427:SF2">
    <property type="entry name" value="SURFEIT LOCUS PROTEIN 1"/>
    <property type="match status" value="1"/>
</dbReference>
<comment type="caution">
    <text evidence="6">Lacks conserved residue(s) required for the propagation of feature annotation.</text>
</comment>